<dbReference type="EMBL" id="JBIRGH010000003">
    <property type="protein sequence ID" value="MFH8584039.1"/>
    <property type="molecule type" value="Genomic_DNA"/>
</dbReference>
<proteinExistence type="predicted"/>
<feature type="transmembrane region" description="Helical" evidence="2">
    <location>
        <begin position="12"/>
        <end position="34"/>
    </location>
</feature>
<feature type="compositionally biased region" description="Low complexity" evidence="1">
    <location>
        <begin position="152"/>
        <end position="176"/>
    </location>
</feature>
<evidence type="ECO:0000313" key="3">
    <source>
        <dbReference type="EMBL" id="MFH8584039.1"/>
    </source>
</evidence>
<keyword evidence="4" id="KW-1185">Reference proteome</keyword>
<dbReference type="InterPro" id="IPR021235">
    <property type="entry name" value="DUF2637"/>
</dbReference>
<evidence type="ECO:0000256" key="2">
    <source>
        <dbReference type="SAM" id="Phobius"/>
    </source>
</evidence>
<reference evidence="3 4" key="1">
    <citation type="submission" date="2024-10" db="EMBL/GenBank/DDBJ databases">
        <title>The Natural Products Discovery Center: Release of the First 8490 Sequenced Strains for Exploring Actinobacteria Biosynthetic Diversity.</title>
        <authorList>
            <person name="Kalkreuter E."/>
            <person name="Kautsar S.A."/>
            <person name="Yang D."/>
            <person name="Bader C.D."/>
            <person name="Teijaro C.N."/>
            <person name="Fluegel L."/>
            <person name="Davis C.M."/>
            <person name="Simpson J.R."/>
            <person name="Lauterbach L."/>
            <person name="Steele A.D."/>
            <person name="Gui C."/>
            <person name="Meng S."/>
            <person name="Li G."/>
            <person name="Viehrig K."/>
            <person name="Ye F."/>
            <person name="Su P."/>
            <person name="Kiefer A.F."/>
            <person name="Nichols A."/>
            <person name="Cepeda A.J."/>
            <person name="Yan W."/>
            <person name="Fan B."/>
            <person name="Jiang Y."/>
            <person name="Adhikari A."/>
            <person name="Zheng C.-J."/>
            <person name="Schuster L."/>
            <person name="Cowan T.M."/>
            <person name="Smanski M.J."/>
            <person name="Chevrette M.G."/>
            <person name="De Carvalho L.P.S."/>
            <person name="Shen B."/>
        </authorList>
    </citation>
    <scope>NUCLEOTIDE SEQUENCE [LARGE SCALE GENOMIC DNA]</scope>
    <source>
        <strain evidence="3 4">NPDC018013</strain>
    </source>
</reference>
<feature type="region of interest" description="Disordered" evidence="1">
    <location>
        <begin position="138"/>
        <end position="190"/>
    </location>
</feature>
<sequence length="263" mass="26808">MSEDRITQRTVTVVMVVIAALAFVFSFGNVWSLALRLGVPRPVAPLIAPMVDLSVVGLLVALRYLYLRGVPAQQMKPALRLMHLSGVLTLALNIAEPLAAKHWGRAALDAVAPLLLLGWGAVGPQLLRHFDAVTAPATAPAPVPASAPAPAPADNAPAPMPAIDPEQADTAAASAPEPHPAPAPAPAPASVWAQAPVSTVPARTTATPGTAGASVPAPLLEEARKIAASHQAEHDAPITAAQLKTRLGVGLPLATAAHQALTA</sequence>
<name>A0ABW7R9J7_9ACTN</name>
<evidence type="ECO:0000313" key="4">
    <source>
        <dbReference type="Proteomes" id="UP001610990"/>
    </source>
</evidence>
<dbReference type="Pfam" id="PF10935">
    <property type="entry name" value="DUF2637"/>
    <property type="match status" value="1"/>
</dbReference>
<keyword evidence="2" id="KW-1133">Transmembrane helix</keyword>
<dbReference type="Proteomes" id="UP001610990">
    <property type="component" value="Unassembled WGS sequence"/>
</dbReference>
<organism evidence="3 4">
    <name type="scientific">Streptomyces celluloflavus</name>
    <dbReference type="NCBI Taxonomy" id="58344"/>
    <lineage>
        <taxon>Bacteria</taxon>
        <taxon>Bacillati</taxon>
        <taxon>Actinomycetota</taxon>
        <taxon>Actinomycetes</taxon>
        <taxon>Kitasatosporales</taxon>
        <taxon>Streptomycetaceae</taxon>
        <taxon>Streptomyces</taxon>
    </lineage>
</organism>
<feature type="compositionally biased region" description="Pro residues" evidence="1">
    <location>
        <begin position="139"/>
        <end position="151"/>
    </location>
</feature>
<dbReference type="RefSeq" id="WP_367432113.1">
    <property type="nucleotide sequence ID" value="NZ_CP108413.1"/>
</dbReference>
<gene>
    <name evidence="3" type="ORF">ACH4GP_06530</name>
</gene>
<comment type="caution">
    <text evidence="3">The sequence shown here is derived from an EMBL/GenBank/DDBJ whole genome shotgun (WGS) entry which is preliminary data.</text>
</comment>
<keyword evidence="2" id="KW-0812">Transmembrane</keyword>
<feature type="transmembrane region" description="Helical" evidence="2">
    <location>
        <begin position="46"/>
        <end position="66"/>
    </location>
</feature>
<keyword evidence="2" id="KW-0472">Membrane</keyword>
<accession>A0ABW7R9J7</accession>
<protein>
    <submittedName>
        <fullName evidence="3">DUF2637 domain-containing protein</fullName>
    </submittedName>
</protein>
<evidence type="ECO:0000256" key="1">
    <source>
        <dbReference type="SAM" id="MobiDB-lite"/>
    </source>
</evidence>
<feature type="compositionally biased region" description="Pro residues" evidence="1">
    <location>
        <begin position="177"/>
        <end position="187"/>
    </location>
</feature>